<dbReference type="PANTHER" id="PTHR43553">
    <property type="entry name" value="HEAVY METAL TRANSPORTER"/>
    <property type="match status" value="1"/>
</dbReference>
<keyword evidence="6" id="KW-1185">Reference proteome</keyword>
<dbReference type="SUPFAM" id="SSF52540">
    <property type="entry name" value="P-loop containing nucleoside triphosphate hydrolases"/>
    <property type="match status" value="1"/>
</dbReference>
<evidence type="ECO:0000313" key="6">
    <source>
        <dbReference type="Proteomes" id="UP000647424"/>
    </source>
</evidence>
<organism evidence="5 6">
    <name type="scientific">Limnohabitans radicicola</name>
    <dbReference type="NCBI Taxonomy" id="2771427"/>
    <lineage>
        <taxon>Bacteria</taxon>
        <taxon>Pseudomonadati</taxon>
        <taxon>Pseudomonadota</taxon>
        <taxon>Betaproteobacteria</taxon>
        <taxon>Burkholderiales</taxon>
        <taxon>Comamonadaceae</taxon>
        <taxon>Limnohabitans</taxon>
    </lineage>
</organism>
<dbReference type="GO" id="GO:0005524">
    <property type="term" value="F:ATP binding"/>
    <property type="evidence" value="ECO:0007669"/>
    <property type="project" value="UniProtKB-KW"/>
</dbReference>
<accession>A0A927FJP2</accession>
<evidence type="ECO:0000256" key="4">
    <source>
        <dbReference type="SAM" id="Coils"/>
    </source>
</evidence>
<keyword evidence="4" id="KW-0175">Coiled coil</keyword>
<feature type="coiled-coil region" evidence="4">
    <location>
        <begin position="314"/>
        <end position="341"/>
    </location>
</feature>
<dbReference type="InterPro" id="IPR027417">
    <property type="entry name" value="P-loop_NTPase"/>
</dbReference>
<dbReference type="InterPro" id="IPR017871">
    <property type="entry name" value="ABC_transporter-like_CS"/>
</dbReference>
<dbReference type="InterPro" id="IPR050095">
    <property type="entry name" value="ECF_ABC_transporter_ATP-bd"/>
</dbReference>
<dbReference type="GO" id="GO:0043190">
    <property type="term" value="C:ATP-binding cassette (ABC) transporter complex"/>
    <property type="evidence" value="ECO:0007669"/>
    <property type="project" value="TreeGrafter"/>
</dbReference>
<dbReference type="EMBL" id="JACYFT010000007">
    <property type="protein sequence ID" value="MBD8052001.1"/>
    <property type="molecule type" value="Genomic_DNA"/>
</dbReference>
<reference evidence="5" key="1">
    <citation type="submission" date="2020-09" db="EMBL/GenBank/DDBJ databases">
        <title>Genome seq and assembly of Limnohabitants sp.</title>
        <authorList>
            <person name="Chhetri G."/>
        </authorList>
    </citation>
    <scope>NUCLEOTIDE SEQUENCE</scope>
    <source>
        <strain evidence="5">JUR4</strain>
    </source>
</reference>
<dbReference type="AlphaFoldDB" id="A0A927FJP2"/>
<gene>
    <name evidence="5" type="ORF">IC609_15800</name>
</gene>
<evidence type="ECO:0000256" key="3">
    <source>
        <dbReference type="ARBA" id="ARBA00022840"/>
    </source>
</evidence>
<keyword evidence="3" id="KW-0067">ATP-binding</keyword>
<keyword evidence="2" id="KW-0547">Nucleotide-binding</keyword>
<dbReference type="Proteomes" id="UP000647424">
    <property type="component" value="Unassembled WGS sequence"/>
</dbReference>
<keyword evidence="1" id="KW-0813">Transport</keyword>
<comment type="caution">
    <text evidence="5">The sequence shown here is derived from an EMBL/GenBank/DDBJ whole genome shotgun (WGS) entry which is preliminary data.</text>
</comment>
<dbReference type="Gene3D" id="3.40.50.300">
    <property type="entry name" value="P-loop containing nucleotide triphosphate hydrolases"/>
    <property type="match status" value="2"/>
</dbReference>
<evidence type="ECO:0000256" key="1">
    <source>
        <dbReference type="ARBA" id="ARBA00022448"/>
    </source>
</evidence>
<protein>
    <submittedName>
        <fullName evidence="5">AAA family ATPase</fullName>
    </submittedName>
</protein>
<dbReference type="PROSITE" id="PS00211">
    <property type="entry name" value="ABC_TRANSPORTER_1"/>
    <property type="match status" value="1"/>
</dbReference>
<name>A0A927FJP2_9BURK</name>
<proteinExistence type="predicted"/>
<dbReference type="GO" id="GO:0016887">
    <property type="term" value="F:ATP hydrolysis activity"/>
    <property type="evidence" value="ECO:0007669"/>
    <property type="project" value="InterPro"/>
</dbReference>
<dbReference type="GO" id="GO:0042626">
    <property type="term" value="F:ATPase-coupled transmembrane transporter activity"/>
    <property type="evidence" value="ECO:0007669"/>
    <property type="project" value="TreeGrafter"/>
</dbReference>
<evidence type="ECO:0000313" key="5">
    <source>
        <dbReference type="EMBL" id="MBD8052001.1"/>
    </source>
</evidence>
<sequence>MEQFSVEIKNCNSIESANITIRKGALNIKYGPNGIGKSTIVKAIAASIAKDGSLSRLKPFKHRKTGDGKDPLVSGIDGIESVLIFDDAYISQFAFQPDEVVKNSFEIFIKTETYVSGMKEIEELFSGIKSSFEGNESLITAISDLKELRDAFGVTKSGVLSKASKGYKAYGSGNKIENIPDELKPFEQFIKSDNPSGWISWQAKGNSFLDLSDNCPYCASDIKEPEKKNFVKKVSQEYDSKAVEHLNTLQVVINRLGKYFTQICIDKLEKVTKAKVELSPEAVNFLSSLRGDVETLIGKLEGLRAISFFSLRDIEEIEKEINKLKIELNLLENLNSFETKNIVDPINMGLEELISRVGVLKGNIGKHKKRIEVSILENQKSINEFLESAGYKYSVVIKPEADSYKMKLVHQDFDDHIEAAAQHLSYGEKNAFALVLFMHQVLSQNPTIAILDDPVSSFDKTKKFAILNELFRGKISLKNNTILMVTHDIEPAIDVIKSVRPLFVAANPTACFLASRDGKVIETEIRSEDIQTFAQICSSNISAIDNDVIKCIYLRRHFEIVNDLGVEYNCLASLLHGKDAPTFKDNVETRLMTSHEIERATSEIKKWMPNFDYTEVLSFIKDRDSIMKSFHDSSVGYDKLQLFRVLMEVHGHKDSTISATIKKFVNESFHIENEYLMQLNPHKFDNIPGYIIDECQKIVQTIN</sequence>
<evidence type="ECO:0000256" key="2">
    <source>
        <dbReference type="ARBA" id="ARBA00022741"/>
    </source>
</evidence>